<dbReference type="RefSeq" id="WP_159444418.1">
    <property type="nucleotide sequence ID" value="NZ_FWXK01000002.1"/>
</dbReference>
<dbReference type="GO" id="GO:0045892">
    <property type="term" value="P:negative regulation of DNA-templated transcription"/>
    <property type="evidence" value="ECO:0007669"/>
    <property type="project" value="InterPro"/>
</dbReference>
<proteinExistence type="inferred from homology"/>
<organism evidence="5 6">
    <name type="scientific">Aerococcus suis</name>
    <dbReference type="NCBI Taxonomy" id="371602"/>
    <lineage>
        <taxon>Bacteria</taxon>
        <taxon>Bacillati</taxon>
        <taxon>Bacillota</taxon>
        <taxon>Bacilli</taxon>
        <taxon>Lactobacillales</taxon>
        <taxon>Aerococcaceae</taxon>
        <taxon>Aerococcus</taxon>
    </lineage>
</organism>
<dbReference type="GO" id="GO:0003677">
    <property type="term" value="F:DNA binding"/>
    <property type="evidence" value="ECO:0007669"/>
    <property type="project" value="UniProtKB-KW"/>
</dbReference>
<comment type="similarity">
    <text evidence="1">Belongs to the BlaI transcriptional regulatory family.</text>
</comment>
<evidence type="ECO:0000256" key="3">
    <source>
        <dbReference type="ARBA" id="ARBA00023125"/>
    </source>
</evidence>
<keyword evidence="4" id="KW-0804">Transcription</keyword>
<accession>A0A1W1YB17</accession>
<dbReference type="PIRSF" id="PIRSF019455">
    <property type="entry name" value="CopR_AtkY"/>
    <property type="match status" value="1"/>
</dbReference>
<evidence type="ECO:0000313" key="5">
    <source>
        <dbReference type="EMBL" id="SMC33343.1"/>
    </source>
</evidence>
<dbReference type="Proteomes" id="UP000243884">
    <property type="component" value="Unassembled WGS sequence"/>
</dbReference>
<dbReference type="SUPFAM" id="SSF46785">
    <property type="entry name" value="Winged helix' DNA-binding domain"/>
    <property type="match status" value="1"/>
</dbReference>
<dbReference type="AlphaFoldDB" id="A0A1W1YB17"/>
<dbReference type="InterPro" id="IPR005650">
    <property type="entry name" value="BlaI_family"/>
</dbReference>
<evidence type="ECO:0000256" key="4">
    <source>
        <dbReference type="ARBA" id="ARBA00023163"/>
    </source>
</evidence>
<dbReference type="Pfam" id="PF03965">
    <property type="entry name" value="Penicillinase_R"/>
    <property type="match status" value="1"/>
</dbReference>
<dbReference type="NCBIfam" id="TIGR02698">
    <property type="entry name" value="CopY_TcrY"/>
    <property type="match status" value="1"/>
</dbReference>
<keyword evidence="2" id="KW-0805">Transcription regulation</keyword>
<dbReference type="STRING" id="371602.SAMN04487984_0521"/>
<dbReference type="EMBL" id="FWXK01000002">
    <property type="protein sequence ID" value="SMC33343.1"/>
    <property type="molecule type" value="Genomic_DNA"/>
</dbReference>
<name>A0A1W1YB17_9LACT</name>
<dbReference type="Gene3D" id="1.10.10.10">
    <property type="entry name" value="Winged helix-like DNA-binding domain superfamily/Winged helix DNA-binding domain"/>
    <property type="match status" value="1"/>
</dbReference>
<dbReference type="InterPro" id="IPR014071">
    <property type="entry name" value="Cu_transp_CopY/TcrY"/>
</dbReference>
<gene>
    <name evidence="5" type="ORF">SAMN04487984_0521</name>
</gene>
<dbReference type="InterPro" id="IPR036388">
    <property type="entry name" value="WH-like_DNA-bd_sf"/>
</dbReference>
<reference evidence="6" key="1">
    <citation type="submission" date="2017-04" db="EMBL/GenBank/DDBJ databases">
        <authorList>
            <person name="Varghese N."/>
            <person name="Submissions S."/>
        </authorList>
    </citation>
    <scope>NUCLEOTIDE SEQUENCE [LARGE SCALE GENOMIC DNA]</scope>
    <source>
        <strain evidence="6">DSM 21500</strain>
    </source>
</reference>
<evidence type="ECO:0000313" key="6">
    <source>
        <dbReference type="Proteomes" id="UP000243884"/>
    </source>
</evidence>
<dbReference type="OrthoDB" id="1849040at2"/>
<dbReference type="InterPro" id="IPR036390">
    <property type="entry name" value="WH_DNA-bd_sf"/>
</dbReference>
<keyword evidence="3" id="KW-0238">DNA-binding</keyword>
<sequence length="146" mass="17141">MRKSPKEHISEAEWEVMRVVWANQPVDSKTIITILDEKLTWKPSTVKTLLKRLVDKQFLMTEKNGRGYLYHANYLEKNIIDDNIEELLSRVCDKDEAYLVQSMIKHAKLSKLDLRFLIDQLKKDIDEAPEEITCQCLPGQCTCRHH</sequence>
<protein>
    <submittedName>
        <fullName evidence="5">Copper transport repressor, CopY/TcrY family</fullName>
    </submittedName>
</protein>
<evidence type="ECO:0000256" key="1">
    <source>
        <dbReference type="ARBA" id="ARBA00011046"/>
    </source>
</evidence>
<evidence type="ECO:0000256" key="2">
    <source>
        <dbReference type="ARBA" id="ARBA00023015"/>
    </source>
</evidence>
<keyword evidence="6" id="KW-1185">Reference proteome</keyword>